<accession>A0ABS2FW30</accession>
<keyword evidence="2" id="KW-0472">Membrane</keyword>
<dbReference type="Pfam" id="PF10112">
    <property type="entry name" value="Halogen_Hydrol"/>
    <property type="match status" value="1"/>
</dbReference>
<name>A0ABS2FW30_9FIRM</name>
<feature type="transmembrane region" description="Helical" evidence="2">
    <location>
        <begin position="113"/>
        <end position="133"/>
    </location>
</feature>
<evidence type="ECO:0000313" key="4">
    <source>
        <dbReference type="Proteomes" id="UP000719500"/>
    </source>
</evidence>
<comment type="caution">
    <text evidence="3">The sequence shown here is derived from an EMBL/GenBank/DDBJ whole genome shotgun (WGS) entry which is preliminary data.</text>
</comment>
<sequence>MWVAIVVLFVLGAWPIALILLLVKLFGDDGKKKRTAAPPLNQAASAGTAAAEDSRAKKVMRSAMRSPAVKKSNAKWLKIIGAVLAVCGLAASWNPIDMMIWLGGVEIWYIEELLWALAITAAGVAMFCSGMSIDRSLKRYNKYLAVVGDYEAMAVEQLSRTLGYPRDRVEKDLQKMIDKGYFGDEAYLNMELGYLFRSGQADAELKQKRRQEQAQEAAAAPPPKETEEGYSGILRRIRRANDAIADEALSAKIDRLETITAKIFRAVEEDPKKRDRIDTFMNYYLPTTQKLLDSYAEFEAAGVEGENLRQAKARIESTMDLIIKGFEHQLDELYKADALDVDSDIRVMETMLERDTASVEKDFGLGSMAAEEKPRQTE</sequence>
<protein>
    <submittedName>
        <fullName evidence="3">5-bromo-4-chloroindolyl phosphate hydrolysis family protein</fullName>
    </submittedName>
</protein>
<proteinExistence type="predicted"/>
<dbReference type="EMBL" id="JACSNX010000017">
    <property type="protein sequence ID" value="MBM6851809.1"/>
    <property type="molecule type" value="Genomic_DNA"/>
</dbReference>
<reference evidence="3 4" key="1">
    <citation type="journal article" date="2021" name="Sci. Rep.">
        <title>The distribution of antibiotic resistance genes in chicken gut microbiota commensals.</title>
        <authorList>
            <person name="Juricova H."/>
            <person name="Matiasovicova J."/>
            <person name="Kubasova T."/>
            <person name="Cejkova D."/>
            <person name="Rychlik I."/>
        </authorList>
    </citation>
    <scope>NUCLEOTIDE SEQUENCE [LARGE SCALE GENOMIC DNA]</scope>
    <source>
        <strain evidence="3 4">An411</strain>
    </source>
</reference>
<feature type="transmembrane region" description="Helical" evidence="2">
    <location>
        <begin position="76"/>
        <end position="93"/>
    </location>
</feature>
<keyword evidence="4" id="KW-1185">Reference proteome</keyword>
<dbReference type="Proteomes" id="UP000719500">
    <property type="component" value="Unassembled WGS sequence"/>
</dbReference>
<dbReference type="InterPro" id="IPR018770">
    <property type="entry name" value="ChloroindolylP_hydrolase"/>
</dbReference>
<evidence type="ECO:0000313" key="3">
    <source>
        <dbReference type="EMBL" id="MBM6851809.1"/>
    </source>
</evidence>
<evidence type="ECO:0000256" key="1">
    <source>
        <dbReference type="SAM" id="MobiDB-lite"/>
    </source>
</evidence>
<keyword evidence="2" id="KW-1133">Transmembrane helix</keyword>
<feature type="region of interest" description="Disordered" evidence="1">
    <location>
        <begin position="206"/>
        <end position="230"/>
    </location>
</feature>
<gene>
    <name evidence="3" type="ORF">H9X91_10230</name>
</gene>
<feature type="transmembrane region" description="Helical" evidence="2">
    <location>
        <begin position="6"/>
        <end position="26"/>
    </location>
</feature>
<evidence type="ECO:0000256" key="2">
    <source>
        <dbReference type="SAM" id="Phobius"/>
    </source>
</evidence>
<organism evidence="3 4">
    <name type="scientific">Oscillibacter valericigenes</name>
    <dbReference type="NCBI Taxonomy" id="351091"/>
    <lineage>
        <taxon>Bacteria</taxon>
        <taxon>Bacillati</taxon>
        <taxon>Bacillota</taxon>
        <taxon>Clostridia</taxon>
        <taxon>Eubacteriales</taxon>
        <taxon>Oscillospiraceae</taxon>
        <taxon>Oscillibacter</taxon>
    </lineage>
</organism>
<keyword evidence="2" id="KW-0812">Transmembrane</keyword>